<dbReference type="EMBL" id="CP003734">
    <property type="protein sequence ID" value="AFO48752.1"/>
    <property type="molecule type" value="Genomic_DNA"/>
</dbReference>
<feature type="transmembrane region" description="Helical" evidence="1">
    <location>
        <begin position="168"/>
        <end position="184"/>
    </location>
</feature>
<organism evidence="2 3">
    <name type="scientific">Pseudomonas putida (strain DOT-T1E)</name>
    <dbReference type="NCBI Taxonomy" id="1196325"/>
    <lineage>
        <taxon>Bacteria</taxon>
        <taxon>Pseudomonadati</taxon>
        <taxon>Pseudomonadota</taxon>
        <taxon>Gammaproteobacteria</taxon>
        <taxon>Pseudomonadales</taxon>
        <taxon>Pseudomonadaceae</taxon>
        <taxon>Pseudomonas</taxon>
    </lineage>
</organism>
<keyword evidence="1" id="KW-0812">Transmembrane</keyword>
<dbReference type="HOGENOM" id="CLU_1234157_0_0_6"/>
<dbReference type="AlphaFoldDB" id="I7BX49"/>
<name>I7BX49_PSEPT</name>
<sequence>MKLKEQNSKNKGIIYSTSKFWSVAGKAVFKETISEHYGVEALTAKKALAYLVKHKAMCEGYIAEMKDLPLERNWYGRKQTPRAIVKLNALRQNITNSMNKLNMLYEYELVVLNKRNSVNGPDYGVESFTAFKNRLDKEYKVKEITEDEFNRQNDIITKKSKIKKYNDIFFFWWFLCSLLITVTFESDIAEYLKDYSQESVALSTIAIVSALIWLPPKIMNKIIK</sequence>
<feature type="transmembrane region" description="Helical" evidence="1">
    <location>
        <begin position="196"/>
        <end position="214"/>
    </location>
</feature>
<reference evidence="3" key="1">
    <citation type="journal article" date="2013" name="Microb. Biotechnol.">
        <title>Metabolic potential of the organic-solvent tolerant Pseudomonas putida DOT-T1E deduced from its annotated genome.</title>
        <authorList>
            <person name="Udaondo Z."/>
            <person name="Molina L."/>
            <person name="Daniels C."/>
            <person name="Gomez M.J."/>
            <person name="Molina-Henares M.A."/>
            <person name="Matilla M.A."/>
            <person name="Roca A."/>
            <person name="Fernandez M."/>
            <person name="Duque E."/>
            <person name="Segura A."/>
            <person name="Ramos J.L."/>
        </authorList>
    </citation>
    <scope>NUCLEOTIDE SEQUENCE [LARGE SCALE GENOMIC DNA]</scope>
    <source>
        <strain evidence="3">DOT-T1E</strain>
    </source>
</reference>
<gene>
    <name evidence="2" type="ordered locus">T1E_2913</name>
</gene>
<evidence type="ECO:0000313" key="3">
    <source>
        <dbReference type="Proteomes" id="UP000006503"/>
    </source>
</evidence>
<keyword evidence="1" id="KW-1133">Transmembrane helix</keyword>
<protein>
    <submittedName>
        <fullName evidence="2">Uncharacterized protein</fullName>
    </submittedName>
</protein>
<dbReference type="KEGG" id="ppx:T1E_2913"/>
<evidence type="ECO:0000256" key="1">
    <source>
        <dbReference type="SAM" id="Phobius"/>
    </source>
</evidence>
<dbReference type="RefSeq" id="WP_014860578.1">
    <property type="nucleotide sequence ID" value="NC_018220.1"/>
</dbReference>
<proteinExistence type="predicted"/>
<evidence type="ECO:0000313" key="2">
    <source>
        <dbReference type="EMBL" id="AFO48752.1"/>
    </source>
</evidence>
<accession>I7BX49</accession>
<dbReference type="Proteomes" id="UP000006503">
    <property type="component" value="Chromosome"/>
</dbReference>
<keyword evidence="1" id="KW-0472">Membrane</keyword>